<accession>A0A2K8SVV2</accession>
<dbReference type="AlphaFoldDB" id="A0A2K8SVV2"/>
<dbReference type="Proteomes" id="UP000232003">
    <property type="component" value="Chromosome"/>
</dbReference>
<dbReference type="KEGG" id="nfl:COO91_05457"/>
<dbReference type="EMBL" id="CP024785">
    <property type="protein sequence ID" value="AUB39463.1"/>
    <property type="molecule type" value="Genomic_DNA"/>
</dbReference>
<sequence length="62" mass="7167">MYDVANSSKVAKKMYLTLQEFLSRCDQNFQNNLKNSSEIVKTSNQGKIILNKQNQSKNIIWA</sequence>
<evidence type="ECO:0000313" key="2">
    <source>
        <dbReference type="Proteomes" id="UP000232003"/>
    </source>
</evidence>
<evidence type="ECO:0000313" key="1">
    <source>
        <dbReference type="EMBL" id="AUB39463.1"/>
    </source>
</evidence>
<organism evidence="1 2">
    <name type="scientific">Nostoc flagelliforme CCNUN1</name>
    <dbReference type="NCBI Taxonomy" id="2038116"/>
    <lineage>
        <taxon>Bacteria</taxon>
        <taxon>Bacillati</taxon>
        <taxon>Cyanobacteriota</taxon>
        <taxon>Cyanophyceae</taxon>
        <taxon>Nostocales</taxon>
        <taxon>Nostocaceae</taxon>
        <taxon>Nostoc</taxon>
    </lineage>
</organism>
<protein>
    <submittedName>
        <fullName evidence="1">Frataxin/CyaY</fullName>
    </submittedName>
</protein>
<keyword evidence="2" id="KW-1185">Reference proteome</keyword>
<reference evidence="1 2" key="1">
    <citation type="submission" date="2017-11" db="EMBL/GenBank/DDBJ databases">
        <title>Complete genome of a free-living desiccation-tolerant cyanobacterium and its photosynthetic adaptation to extreme terrestrial habitat.</title>
        <authorList>
            <person name="Shang J."/>
        </authorList>
    </citation>
    <scope>NUCLEOTIDE SEQUENCE [LARGE SCALE GENOMIC DNA]</scope>
    <source>
        <strain evidence="1 2">CCNUN1</strain>
    </source>
</reference>
<gene>
    <name evidence="1" type="ORF">COO91_05457</name>
</gene>
<name>A0A2K8SVV2_9NOSO</name>
<proteinExistence type="predicted"/>